<feature type="region of interest" description="Disordered" evidence="1">
    <location>
        <begin position="259"/>
        <end position="287"/>
    </location>
</feature>
<name>A0A9P1CR42_9DINO</name>
<evidence type="ECO:0000313" key="5">
    <source>
        <dbReference type="Proteomes" id="UP001152797"/>
    </source>
</evidence>
<keyword evidence="2" id="KW-1133">Transmembrane helix</keyword>
<dbReference type="EMBL" id="CAMXCT010002179">
    <property type="protein sequence ID" value="CAI3996234.1"/>
    <property type="molecule type" value="Genomic_DNA"/>
</dbReference>
<feature type="transmembrane region" description="Helical" evidence="2">
    <location>
        <begin position="49"/>
        <end position="67"/>
    </location>
</feature>
<accession>A0A9P1CR42</accession>
<feature type="transmembrane region" description="Helical" evidence="2">
    <location>
        <begin position="411"/>
        <end position="433"/>
    </location>
</feature>
<reference evidence="3" key="1">
    <citation type="submission" date="2022-10" db="EMBL/GenBank/DDBJ databases">
        <authorList>
            <person name="Chen Y."/>
            <person name="Dougan E. K."/>
            <person name="Chan C."/>
            <person name="Rhodes N."/>
            <person name="Thang M."/>
        </authorList>
    </citation>
    <scope>NUCLEOTIDE SEQUENCE</scope>
</reference>
<keyword evidence="5" id="KW-1185">Reference proteome</keyword>
<feature type="transmembrane region" description="Helical" evidence="2">
    <location>
        <begin position="184"/>
        <end position="206"/>
    </location>
</feature>
<dbReference type="EMBL" id="CAMXCT030002179">
    <property type="protein sequence ID" value="CAL4783546.1"/>
    <property type="molecule type" value="Genomic_DNA"/>
</dbReference>
<organism evidence="3">
    <name type="scientific">Cladocopium goreaui</name>
    <dbReference type="NCBI Taxonomy" id="2562237"/>
    <lineage>
        <taxon>Eukaryota</taxon>
        <taxon>Sar</taxon>
        <taxon>Alveolata</taxon>
        <taxon>Dinophyceae</taxon>
        <taxon>Suessiales</taxon>
        <taxon>Symbiodiniaceae</taxon>
        <taxon>Cladocopium</taxon>
    </lineage>
</organism>
<evidence type="ECO:0000256" key="2">
    <source>
        <dbReference type="SAM" id="Phobius"/>
    </source>
</evidence>
<dbReference type="AlphaFoldDB" id="A0A9P1CR42"/>
<gene>
    <name evidence="3" type="ORF">C1SCF055_LOCUS22729</name>
</gene>
<proteinExistence type="predicted"/>
<evidence type="ECO:0000313" key="4">
    <source>
        <dbReference type="EMBL" id="CAL4783546.1"/>
    </source>
</evidence>
<sequence>MAASKLWTFLAELRAAGSQRSLSLLRQAGDWAASGAQVAQWLEEDWPEAIAWIVVAAGPFYLLRLVVRRPRLCAAMVSLWSSWLALQVLTKGRVVVEQTHQRGLTAMQATREVVQKSVVAVEAWIVVFLPFVSDMWRKSRAIWHVLSFRTKVVLVAGPVGLYLLGLAVKRLLDAFHRRRSAMKRIMLAVLFHGSFLLACPVLWYFSGFLSPNWQHLCLRNFLTTVPTLGSLYALGWRPAPKFAELLALEAPAQHLALPSRNGAQASPGRRRASASGRSGRPAASEEPMEFQASASTQRFWLSYWAAWPLLVSAEQGLPYLLELLDVPEVDVAQAHLRRGLLIFVIWLQLWQGSRLQLALLRHVLGRMPDTWPSMGNLPVMHYLQVLRSGVTTPSFNLLSMLQAMFQQRWRLLAAGVAGAILLALMVIAFYTAVSFANRVLVMLLWVFAACDSADTLAHGHESMLARKLAFWSVAMLWTWLSQLPVVGTVLRLFTPIVFALLMAAGETILKRVVQPGLDLAMKPLLRVLCGPRLYLARRMKRAARVVCSPLRLARQADVAEESAAETSAVPPAASLALPEAASASTAASSSAAAEAPPAASLALPEAASASTAASSSAAAEAPGETLVAARSPAESRRSSTASVNGASASGMAASPETKTPNLRHRKKGKNKR</sequence>
<reference evidence="4 5" key="2">
    <citation type="submission" date="2024-05" db="EMBL/GenBank/DDBJ databases">
        <authorList>
            <person name="Chen Y."/>
            <person name="Shah S."/>
            <person name="Dougan E. K."/>
            <person name="Thang M."/>
            <person name="Chan C."/>
        </authorList>
    </citation>
    <scope>NUCLEOTIDE SEQUENCE [LARGE SCALE GENOMIC DNA]</scope>
</reference>
<feature type="transmembrane region" description="Helical" evidence="2">
    <location>
        <begin position="152"/>
        <end position="172"/>
    </location>
</feature>
<feature type="compositionally biased region" description="Basic residues" evidence="1">
    <location>
        <begin position="661"/>
        <end position="672"/>
    </location>
</feature>
<comment type="caution">
    <text evidence="3">The sequence shown here is derived from an EMBL/GenBank/DDBJ whole genome shotgun (WGS) entry which is preliminary data.</text>
</comment>
<feature type="compositionally biased region" description="Low complexity" evidence="1">
    <location>
        <begin position="273"/>
        <end position="284"/>
    </location>
</feature>
<dbReference type="OrthoDB" id="432536at2759"/>
<evidence type="ECO:0000313" key="3">
    <source>
        <dbReference type="EMBL" id="CAI3996234.1"/>
    </source>
</evidence>
<dbReference type="EMBL" id="CAMXCT020002179">
    <property type="protein sequence ID" value="CAL1149609.1"/>
    <property type="molecule type" value="Genomic_DNA"/>
</dbReference>
<feature type="region of interest" description="Disordered" evidence="1">
    <location>
        <begin position="614"/>
        <end position="672"/>
    </location>
</feature>
<feature type="compositionally biased region" description="Low complexity" evidence="1">
    <location>
        <begin position="614"/>
        <end position="642"/>
    </location>
</feature>
<keyword evidence="2" id="KW-0812">Transmembrane</keyword>
<evidence type="ECO:0000256" key="1">
    <source>
        <dbReference type="SAM" id="MobiDB-lite"/>
    </source>
</evidence>
<dbReference type="Proteomes" id="UP001152797">
    <property type="component" value="Unassembled WGS sequence"/>
</dbReference>
<keyword evidence="2" id="KW-0472">Membrane</keyword>
<protein>
    <submittedName>
        <fullName evidence="3">Uncharacterized protein</fullName>
    </submittedName>
</protein>